<accession>A0A2T0A1J5</accession>
<feature type="region of interest" description="Disordered" evidence="1">
    <location>
        <begin position="371"/>
        <end position="409"/>
    </location>
</feature>
<name>A0A2T0A1J5_RHOTO</name>
<comment type="caution">
    <text evidence="2">The sequence shown here is derived from an EMBL/GenBank/DDBJ whole genome shotgun (WGS) entry which is preliminary data.</text>
</comment>
<evidence type="ECO:0000313" key="2">
    <source>
        <dbReference type="EMBL" id="PRQ71874.1"/>
    </source>
</evidence>
<organism evidence="2 3">
    <name type="scientific">Rhodotorula toruloides</name>
    <name type="common">Yeast</name>
    <name type="synonym">Rhodosporidium toruloides</name>
    <dbReference type="NCBI Taxonomy" id="5286"/>
    <lineage>
        <taxon>Eukaryota</taxon>
        <taxon>Fungi</taxon>
        <taxon>Dikarya</taxon>
        <taxon>Basidiomycota</taxon>
        <taxon>Pucciniomycotina</taxon>
        <taxon>Microbotryomycetes</taxon>
        <taxon>Sporidiobolales</taxon>
        <taxon>Sporidiobolaceae</taxon>
        <taxon>Rhodotorula</taxon>
    </lineage>
</organism>
<feature type="compositionally biased region" description="Basic and acidic residues" evidence="1">
    <location>
        <begin position="383"/>
        <end position="399"/>
    </location>
</feature>
<dbReference type="Proteomes" id="UP000239560">
    <property type="component" value="Unassembled WGS sequence"/>
</dbReference>
<proteinExistence type="predicted"/>
<protein>
    <submittedName>
        <fullName evidence="2">Uncharacterized protein</fullName>
    </submittedName>
</protein>
<gene>
    <name evidence="2" type="ORF">AAT19DRAFT_9989</name>
</gene>
<evidence type="ECO:0000256" key="1">
    <source>
        <dbReference type="SAM" id="MobiDB-lite"/>
    </source>
</evidence>
<dbReference type="EMBL" id="LCTV02000011">
    <property type="protein sequence ID" value="PRQ71874.1"/>
    <property type="molecule type" value="Genomic_DNA"/>
</dbReference>
<evidence type="ECO:0000313" key="3">
    <source>
        <dbReference type="Proteomes" id="UP000239560"/>
    </source>
</evidence>
<dbReference type="AlphaFoldDB" id="A0A2T0A1J5"/>
<sequence>MCRRPLALTFSTTTPLSAPGERVVRVRVELVDGRRRPILRAHLGLLVELLHLLILRLDEQLDAVTNLGPLLVVLAPVEGRELGRSWVGGRTALREASVEVLPCLHLERFDLSIRASTDNLFPFSILLLLLLYVLLADAAATDGRAPARSCRRLLCPDLRPVRTLVQGEVADVRPGEVVDVAVCRGRGMDGGGKRGSRWRGRTCGGDRRRAVAVRGGDGVAGDEFVVRVGVEGRGSNRCARERRERARRDKGLNDAVGLFGTDASVEIRSSHARRRGRTRTRQTSRVRARTHHVLTLLLRLLRQRRLALRRHVLAPLAVIQRRGFEGRATEFEADPRLVIAVLEDVGAVFRKGERDPDVAGGGGSERALLRLVEADRSGGGTRNEGRRKGELHGAGRDGDSGSGQRRRRRLGVEVDKGFVGSLIRRVRRRLHGGQLRDVDGAAGNTTEGNLCEGGRVAAGRGGGVTENEQKEERRRWWTSRASGSRCGQGRW</sequence>
<reference evidence="2 3" key="1">
    <citation type="journal article" date="2018" name="Elife">
        <title>Functional genomics of lipid metabolism in the oleaginous yeast Rhodosporidium toruloides.</title>
        <authorList>
            <person name="Coradetti S.T."/>
            <person name="Pinel D."/>
            <person name="Geiselman G."/>
            <person name="Ito M."/>
            <person name="Mondo S."/>
            <person name="Reilly M.C."/>
            <person name="Cheng Y.F."/>
            <person name="Bauer S."/>
            <person name="Grigoriev I."/>
            <person name="Gladden J.M."/>
            <person name="Simmons B.A."/>
            <person name="Brem R."/>
            <person name="Arkin A.P."/>
            <person name="Skerker J.M."/>
        </authorList>
    </citation>
    <scope>NUCLEOTIDE SEQUENCE [LARGE SCALE GENOMIC DNA]</scope>
    <source>
        <strain evidence="2 3">NBRC 0880</strain>
    </source>
</reference>
<feature type="region of interest" description="Disordered" evidence="1">
    <location>
        <begin position="437"/>
        <end position="491"/>
    </location>
</feature>